<evidence type="ECO:0000313" key="8">
    <source>
        <dbReference type="EMBL" id="MDS0280957.1"/>
    </source>
</evidence>
<keyword evidence="9" id="KW-1185">Reference proteome</keyword>
<evidence type="ECO:0000256" key="3">
    <source>
        <dbReference type="ARBA" id="ARBA00022692"/>
    </source>
</evidence>
<keyword evidence="3 7" id="KW-0812">Transmembrane</keyword>
<name>A0ABU2FL33_9EURY</name>
<evidence type="ECO:0000256" key="6">
    <source>
        <dbReference type="SAM" id="MobiDB-lite"/>
    </source>
</evidence>
<dbReference type="EMBL" id="JAMQOS010000001">
    <property type="protein sequence ID" value="MDS0280957.1"/>
    <property type="molecule type" value="Genomic_DNA"/>
</dbReference>
<dbReference type="Pfam" id="PF01594">
    <property type="entry name" value="AI-2E_transport"/>
    <property type="match status" value="1"/>
</dbReference>
<reference evidence="8 9" key="1">
    <citation type="submission" date="2022-06" db="EMBL/GenBank/DDBJ databases">
        <title>Halomicroarcula sp. a new haloarchaeum isolate from saline soil.</title>
        <authorList>
            <person name="Strakova D."/>
            <person name="Galisteo C."/>
            <person name="Sanchez-Porro C."/>
            <person name="Ventosa A."/>
        </authorList>
    </citation>
    <scope>NUCLEOTIDE SEQUENCE [LARGE SCALE GENOMIC DNA]</scope>
    <source>
        <strain evidence="8 9">S3CR25-11</strain>
    </source>
</reference>
<feature type="transmembrane region" description="Helical" evidence="7">
    <location>
        <begin position="12"/>
        <end position="38"/>
    </location>
</feature>
<feature type="transmembrane region" description="Helical" evidence="7">
    <location>
        <begin position="202"/>
        <end position="224"/>
    </location>
</feature>
<evidence type="ECO:0000256" key="4">
    <source>
        <dbReference type="ARBA" id="ARBA00022989"/>
    </source>
</evidence>
<feature type="transmembrane region" description="Helical" evidence="7">
    <location>
        <begin position="312"/>
        <end position="341"/>
    </location>
</feature>
<dbReference type="Proteomes" id="UP001268864">
    <property type="component" value="Unassembled WGS sequence"/>
</dbReference>
<feature type="transmembrane region" description="Helical" evidence="7">
    <location>
        <begin position="279"/>
        <end position="300"/>
    </location>
</feature>
<feature type="region of interest" description="Disordered" evidence="6">
    <location>
        <begin position="359"/>
        <end position="393"/>
    </location>
</feature>
<evidence type="ECO:0000256" key="7">
    <source>
        <dbReference type="SAM" id="Phobius"/>
    </source>
</evidence>
<evidence type="ECO:0000256" key="5">
    <source>
        <dbReference type="ARBA" id="ARBA00023136"/>
    </source>
</evidence>
<evidence type="ECO:0000256" key="1">
    <source>
        <dbReference type="ARBA" id="ARBA00004141"/>
    </source>
</evidence>
<evidence type="ECO:0000256" key="2">
    <source>
        <dbReference type="ARBA" id="ARBA00009773"/>
    </source>
</evidence>
<keyword evidence="4 7" id="KW-1133">Transmembrane helix</keyword>
<evidence type="ECO:0000313" key="9">
    <source>
        <dbReference type="Proteomes" id="UP001268864"/>
    </source>
</evidence>
<dbReference type="RefSeq" id="WP_310898797.1">
    <property type="nucleotide sequence ID" value="NZ_JAMQOS010000001.1"/>
</dbReference>
<protein>
    <submittedName>
        <fullName evidence="8">AI-2E family transporter</fullName>
    </submittedName>
</protein>
<feature type="transmembrane region" description="Helical" evidence="7">
    <location>
        <begin position="58"/>
        <end position="81"/>
    </location>
</feature>
<feature type="transmembrane region" description="Helical" evidence="7">
    <location>
        <begin position="236"/>
        <end position="259"/>
    </location>
</feature>
<feature type="compositionally biased region" description="Acidic residues" evidence="6">
    <location>
        <begin position="374"/>
        <end position="383"/>
    </location>
</feature>
<comment type="similarity">
    <text evidence="2">Belongs to the autoinducer-2 exporter (AI-2E) (TC 2.A.86) family.</text>
</comment>
<feature type="transmembrane region" description="Helical" evidence="7">
    <location>
        <begin position="142"/>
        <end position="167"/>
    </location>
</feature>
<comment type="caution">
    <text evidence="8">The sequence shown here is derived from an EMBL/GenBank/DDBJ whole genome shotgun (WGS) entry which is preliminary data.</text>
</comment>
<gene>
    <name evidence="8" type="ORF">NDI86_02410</name>
</gene>
<dbReference type="InterPro" id="IPR002549">
    <property type="entry name" value="AI-2E-like"/>
</dbReference>
<sequence>MSAPSRSRLGWWAYVAALAVAVAVIGATFLDLLALGLFGYYATRPVYDRLDGVVDSDHLAATLTVLTVLVPVFLVAIYAGLQIARQVRRRFDQGVVAALNSRLTHLDAVPRWLWTDPQRLLANPPSLTRLSNLLSGPGLERLLGLLGTVFDTLLLLGLATALAYALLRYDDALAEAFARTLGGPETTVYAYGLAVDDDLESIFFGNLLFVLVMSVISTAAYAATNAFAPPGLHVPLVLPLGFLTGVASLIPIVVGKVVYLPVVGYLGLSAMASGGRGLGFVAAALVGYVLVLDVLPQTFLQPYVTGQQLNTIVLLFAYILGPIFFGWYGFFLMPIVFVLVIEAVRVVLPDLLHGEPLDRSADVAEDTGASPADLSEDADDGSSGEDGSSAPQD</sequence>
<accession>A0ABU2FL33</accession>
<comment type="subcellular location">
    <subcellularLocation>
        <location evidence="1">Membrane</location>
        <topology evidence="1">Multi-pass membrane protein</topology>
    </subcellularLocation>
</comment>
<proteinExistence type="inferred from homology"/>
<organism evidence="8 9">
    <name type="scientific">Haloarcula onubensis</name>
    <dbReference type="NCBI Taxonomy" id="2950539"/>
    <lineage>
        <taxon>Archaea</taxon>
        <taxon>Methanobacteriati</taxon>
        <taxon>Methanobacteriota</taxon>
        <taxon>Stenosarchaea group</taxon>
        <taxon>Halobacteria</taxon>
        <taxon>Halobacteriales</taxon>
        <taxon>Haloarculaceae</taxon>
        <taxon>Haloarcula</taxon>
    </lineage>
</organism>
<keyword evidence="5 7" id="KW-0472">Membrane</keyword>